<keyword evidence="1" id="KW-1133">Transmembrane helix</keyword>
<name>A0A511UWS2_9BACI</name>
<feature type="transmembrane region" description="Helical" evidence="1">
    <location>
        <begin position="82"/>
        <end position="102"/>
    </location>
</feature>
<proteinExistence type="predicted"/>
<keyword evidence="3" id="KW-1185">Reference proteome</keyword>
<evidence type="ECO:0000256" key="1">
    <source>
        <dbReference type="SAM" id="Phobius"/>
    </source>
</evidence>
<feature type="transmembrane region" description="Helical" evidence="1">
    <location>
        <begin position="54"/>
        <end position="76"/>
    </location>
</feature>
<accession>A0A511UWS2</accession>
<feature type="transmembrane region" description="Helical" evidence="1">
    <location>
        <begin position="109"/>
        <end position="130"/>
    </location>
</feature>
<dbReference type="EMBL" id="BJXW01000012">
    <property type="protein sequence ID" value="GEN31080.1"/>
    <property type="molecule type" value="Genomic_DNA"/>
</dbReference>
<evidence type="ECO:0000313" key="3">
    <source>
        <dbReference type="Proteomes" id="UP000321491"/>
    </source>
</evidence>
<keyword evidence="1" id="KW-0472">Membrane</keyword>
<comment type="caution">
    <text evidence="2">The sequence shown here is derived from an EMBL/GenBank/DDBJ whole genome shotgun (WGS) entry which is preliminary data.</text>
</comment>
<sequence>MLDKRSKMIIDEINFWKEHKILPESYCDYLINLYSKGEPIEKDERNSWWSGGRALLLIQLSLILLMIPFSFLVIYFTELHMLMQIGILSLFMSYSLWVLYDLKKRHMNYVYIPLLAMLFLILISTEYLVRLIIEKHWVSGVIIFLNFFMWFVIGRKVNIKYVKYCGMIGLCMVCFYFVYKISYVVL</sequence>
<dbReference type="OrthoDB" id="2380880at2"/>
<keyword evidence="1" id="KW-0812">Transmembrane</keyword>
<gene>
    <name evidence="2" type="ORF">CQU01_13180</name>
</gene>
<feature type="transmembrane region" description="Helical" evidence="1">
    <location>
        <begin position="136"/>
        <end position="154"/>
    </location>
</feature>
<dbReference type="AlphaFoldDB" id="A0A511UWS2"/>
<reference evidence="2 3" key="1">
    <citation type="submission" date="2019-07" db="EMBL/GenBank/DDBJ databases">
        <title>Whole genome shotgun sequence of Cerasibacillus quisquiliarum NBRC 102429.</title>
        <authorList>
            <person name="Hosoyama A."/>
            <person name="Uohara A."/>
            <person name="Ohji S."/>
            <person name="Ichikawa N."/>
        </authorList>
    </citation>
    <scope>NUCLEOTIDE SEQUENCE [LARGE SCALE GENOMIC DNA]</scope>
    <source>
        <strain evidence="2 3">NBRC 102429</strain>
    </source>
</reference>
<evidence type="ECO:0008006" key="4">
    <source>
        <dbReference type="Google" id="ProtNLM"/>
    </source>
</evidence>
<feature type="transmembrane region" description="Helical" evidence="1">
    <location>
        <begin position="161"/>
        <end position="179"/>
    </location>
</feature>
<dbReference type="Proteomes" id="UP000321491">
    <property type="component" value="Unassembled WGS sequence"/>
</dbReference>
<protein>
    <recommendedName>
        <fullName evidence="4">DUF2157 domain-containing protein</fullName>
    </recommendedName>
</protein>
<dbReference type="RefSeq" id="WP_146936946.1">
    <property type="nucleotide sequence ID" value="NZ_BJXW01000012.1"/>
</dbReference>
<organism evidence="2 3">
    <name type="scientific">Cerasibacillus quisquiliarum</name>
    <dbReference type="NCBI Taxonomy" id="227865"/>
    <lineage>
        <taxon>Bacteria</taxon>
        <taxon>Bacillati</taxon>
        <taxon>Bacillota</taxon>
        <taxon>Bacilli</taxon>
        <taxon>Bacillales</taxon>
        <taxon>Bacillaceae</taxon>
        <taxon>Cerasibacillus</taxon>
    </lineage>
</organism>
<evidence type="ECO:0000313" key="2">
    <source>
        <dbReference type="EMBL" id="GEN31080.1"/>
    </source>
</evidence>